<gene>
    <name evidence="1" type="ORF">Thiowin_03993</name>
</gene>
<protein>
    <submittedName>
        <fullName evidence="1">Uncharacterized protein</fullName>
    </submittedName>
</protein>
<name>A0ABZ0SDD1_9GAMM</name>
<dbReference type="EMBL" id="CP121472">
    <property type="protein sequence ID" value="WPL18902.1"/>
    <property type="molecule type" value="Genomic_DNA"/>
</dbReference>
<sequence length="48" mass="5311">MPEFSSGAQSFVAYFNAGEQRGVTKLDIQDKAIQRAFPLHDVALKKCP</sequence>
<evidence type="ECO:0000313" key="1">
    <source>
        <dbReference type="EMBL" id="WPL18902.1"/>
    </source>
</evidence>
<reference evidence="1 2" key="1">
    <citation type="journal article" date="2023" name="Microorganisms">
        <title>Thiorhodovibrio frisius and Trv. litoralis spp. nov., Two Novel Members from a Clade of Fastidious Purple Sulfur Bacteria That Exhibit Unique Red-Shifted Light-Harvesting Capabilities.</title>
        <authorList>
            <person name="Methner A."/>
            <person name="Kuzyk S.B."/>
            <person name="Petersen J."/>
            <person name="Bauer S."/>
            <person name="Brinkmann H."/>
            <person name="Sichau K."/>
            <person name="Wanner G."/>
            <person name="Wolf J."/>
            <person name="Neumann-Schaal M."/>
            <person name="Henke P."/>
            <person name="Tank M."/>
            <person name="Sproer C."/>
            <person name="Bunk B."/>
            <person name="Overmann J."/>
        </authorList>
    </citation>
    <scope>NUCLEOTIDE SEQUENCE [LARGE SCALE GENOMIC DNA]</scope>
    <source>
        <strain evidence="1 2">DSM 6702</strain>
    </source>
</reference>
<dbReference type="Proteomes" id="UP001432180">
    <property type="component" value="Chromosome"/>
</dbReference>
<dbReference type="RefSeq" id="WP_328984637.1">
    <property type="nucleotide sequence ID" value="NZ_CP121472.1"/>
</dbReference>
<organism evidence="1 2">
    <name type="scientific">Thiorhodovibrio winogradskyi</name>
    <dbReference type="NCBI Taxonomy" id="77007"/>
    <lineage>
        <taxon>Bacteria</taxon>
        <taxon>Pseudomonadati</taxon>
        <taxon>Pseudomonadota</taxon>
        <taxon>Gammaproteobacteria</taxon>
        <taxon>Chromatiales</taxon>
        <taxon>Chromatiaceae</taxon>
        <taxon>Thiorhodovibrio</taxon>
    </lineage>
</organism>
<proteinExistence type="predicted"/>
<evidence type="ECO:0000313" key="2">
    <source>
        <dbReference type="Proteomes" id="UP001432180"/>
    </source>
</evidence>
<keyword evidence="2" id="KW-1185">Reference proteome</keyword>
<accession>A0ABZ0SDD1</accession>